<dbReference type="InterPro" id="IPR050388">
    <property type="entry name" value="ABC_Ni/Peptide_Import"/>
</dbReference>
<dbReference type="Pfam" id="PF08352">
    <property type="entry name" value="oligo_HPY"/>
    <property type="match status" value="2"/>
</dbReference>
<evidence type="ECO:0000256" key="4">
    <source>
        <dbReference type="ARBA" id="ARBA00022475"/>
    </source>
</evidence>
<comment type="subcellular location">
    <subcellularLocation>
        <location evidence="1">Cell membrane</location>
        <topology evidence="1">Peripheral membrane protein</topology>
    </subcellularLocation>
</comment>
<dbReference type="InterPro" id="IPR017871">
    <property type="entry name" value="ABC_transporter-like_CS"/>
</dbReference>
<dbReference type="GO" id="GO:0016887">
    <property type="term" value="F:ATP hydrolysis activity"/>
    <property type="evidence" value="ECO:0007669"/>
    <property type="project" value="InterPro"/>
</dbReference>
<dbReference type="EMBL" id="CP009170">
    <property type="protein sequence ID" value="AIS52208.1"/>
    <property type="molecule type" value="Genomic_DNA"/>
</dbReference>
<sequence>MSLVPVLKVKNLSTHFHTRHGIIKAVDGVSFEVAAGKTLGLVGESGCGKSVTALSILRLIEPPGRILSGEVWLNGYNLLKLPPGQLRQVRGKEIALVFQDPLTSLNPVLTIGTQITETIVSHEEVSRAEARRRAVELLFRLGLPDPERLMRLYPFQLSGGMRQRVMMAMAISMRPKVLIADEPTTALDVTVQAQILAELKRLQEELGMAIVLITHDLGVVASMADEVAVMYAGSIVERGPVAEVFDHPAHPYTRALLRSVPRLSKEELVPIGGQPPTLLNFPAHCAFFPRCPEAHTECRGKKPELREIGPDHAAACHRISRSCPGGGWAQVTLLEVREVVKHYAGKRGIFAGHREKVRAVDGVTFALARGETLSLVGESGCGKSTLGRLVVRLEEPTAGKILFAGEDITGWTGRKLQELRRRFQIIFQDSSSSLNPRRTVGAIIEEPLANFGVAKRERQERVAELLTLVGLEPGDAWKYPHEFSGGQRQRINIARALALQPELVVCDEPVSSLDVSIRAQILNLLRELKKRLGLSYLFISHDLAAVNYLADRVAVMYLGKIVEILPAEGLGSQARHPYTRALLRAVPEPDPRQRTDRKAVVRGEPPDPANPPAGCRFHPRCPEFRDICRREEPTLKEVREGHLVACHLGEACLK</sequence>
<keyword evidence="11" id="KW-1185">Reference proteome</keyword>
<dbReference type="EC" id="3.6.3.-" evidence="10"/>
<dbReference type="SMART" id="SM00382">
    <property type="entry name" value="AAA"/>
    <property type="match status" value="2"/>
</dbReference>
<feature type="region of interest" description="Disordered" evidence="8">
    <location>
        <begin position="588"/>
        <end position="615"/>
    </location>
</feature>
<dbReference type="GO" id="GO:0005524">
    <property type="term" value="F:ATP binding"/>
    <property type="evidence" value="ECO:0007669"/>
    <property type="project" value="UniProtKB-KW"/>
</dbReference>
<dbReference type="PROSITE" id="PS00211">
    <property type="entry name" value="ABC_TRANSPORTER_1"/>
    <property type="match status" value="2"/>
</dbReference>
<evidence type="ECO:0000313" key="10">
    <source>
        <dbReference type="EMBL" id="AIS52208.1"/>
    </source>
</evidence>
<dbReference type="PROSITE" id="PS50893">
    <property type="entry name" value="ABC_TRANSPORTER_2"/>
    <property type="match status" value="2"/>
</dbReference>
<dbReference type="RefSeq" id="WP_049685001.1">
    <property type="nucleotide sequence ID" value="NZ_CP009170.1"/>
</dbReference>
<evidence type="ECO:0000256" key="5">
    <source>
        <dbReference type="ARBA" id="ARBA00022741"/>
    </source>
</evidence>
<evidence type="ECO:0000256" key="8">
    <source>
        <dbReference type="SAM" id="MobiDB-lite"/>
    </source>
</evidence>
<dbReference type="AlphaFoldDB" id="A0A097AQZ3"/>
<evidence type="ECO:0000256" key="6">
    <source>
        <dbReference type="ARBA" id="ARBA00022840"/>
    </source>
</evidence>
<dbReference type="NCBIfam" id="NF008453">
    <property type="entry name" value="PRK11308.1"/>
    <property type="match status" value="2"/>
</dbReference>
<dbReference type="InterPro" id="IPR003439">
    <property type="entry name" value="ABC_transporter-like_ATP-bd"/>
</dbReference>
<keyword evidence="5" id="KW-0547">Nucleotide-binding</keyword>
<protein>
    <submittedName>
        <fullName evidence="10">Glutathione import ATP-binding protein GsiA</fullName>
        <ecNumber evidence="10">3.6.3.-</ecNumber>
    </submittedName>
</protein>
<proteinExistence type="inferred from homology"/>
<dbReference type="CDD" id="cd03257">
    <property type="entry name" value="ABC_NikE_OppD_transporters"/>
    <property type="match status" value="2"/>
</dbReference>
<dbReference type="STRING" id="2325.TKV_c10320"/>
<dbReference type="FunFam" id="3.40.50.300:FF:000016">
    <property type="entry name" value="Oligopeptide ABC transporter ATP-binding component"/>
    <property type="match status" value="2"/>
</dbReference>
<dbReference type="PANTHER" id="PTHR43297:SF2">
    <property type="entry name" value="DIPEPTIDE TRANSPORT ATP-BINDING PROTEIN DPPD"/>
    <property type="match status" value="1"/>
</dbReference>
<dbReference type="eggNOG" id="COG4172">
    <property type="taxonomic scope" value="Bacteria"/>
</dbReference>
<keyword evidence="3" id="KW-0813">Transport</keyword>
<keyword evidence="6 10" id="KW-0067">ATP-binding</keyword>
<dbReference type="NCBIfam" id="TIGR01727">
    <property type="entry name" value="oligo_HPY"/>
    <property type="match status" value="2"/>
</dbReference>
<dbReference type="Pfam" id="PF00005">
    <property type="entry name" value="ABC_tran"/>
    <property type="match status" value="2"/>
</dbReference>
<dbReference type="InterPro" id="IPR003593">
    <property type="entry name" value="AAA+_ATPase"/>
</dbReference>
<feature type="domain" description="ABC transporter" evidence="9">
    <location>
        <begin position="7"/>
        <end position="257"/>
    </location>
</feature>
<evidence type="ECO:0000313" key="11">
    <source>
        <dbReference type="Proteomes" id="UP000029669"/>
    </source>
</evidence>
<comment type="similarity">
    <text evidence="2">Belongs to the ABC transporter superfamily.</text>
</comment>
<keyword evidence="4" id="KW-1003">Cell membrane</keyword>
<keyword evidence="10" id="KW-0378">Hydrolase</keyword>
<gene>
    <name evidence="10" type="primary">gsiA</name>
    <name evidence="10" type="ORF">TKV_c10320</name>
</gene>
<keyword evidence="7" id="KW-0472">Membrane</keyword>
<feature type="domain" description="ABC transporter" evidence="9">
    <location>
        <begin position="334"/>
        <end position="583"/>
    </location>
</feature>
<evidence type="ECO:0000256" key="1">
    <source>
        <dbReference type="ARBA" id="ARBA00004202"/>
    </source>
</evidence>
<evidence type="ECO:0000259" key="9">
    <source>
        <dbReference type="PROSITE" id="PS50893"/>
    </source>
</evidence>
<dbReference type="InterPro" id="IPR013563">
    <property type="entry name" value="Oligopep_ABC_C"/>
</dbReference>
<dbReference type="SUPFAM" id="SSF52540">
    <property type="entry name" value="P-loop containing nucleoside triphosphate hydrolases"/>
    <property type="match status" value="2"/>
</dbReference>
<organism evidence="10 11">
    <name type="scientific">Thermoanaerobacter kivui</name>
    <name type="common">Acetogenium kivui</name>
    <dbReference type="NCBI Taxonomy" id="2325"/>
    <lineage>
        <taxon>Bacteria</taxon>
        <taxon>Bacillati</taxon>
        <taxon>Bacillota</taxon>
        <taxon>Clostridia</taxon>
        <taxon>Thermoanaerobacterales</taxon>
        <taxon>Thermoanaerobacteraceae</taxon>
        <taxon>Thermoanaerobacter</taxon>
    </lineage>
</organism>
<dbReference type="Gene3D" id="3.40.50.300">
    <property type="entry name" value="P-loop containing nucleotide triphosphate hydrolases"/>
    <property type="match status" value="2"/>
</dbReference>
<dbReference type="NCBIfam" id="NF007739">
    <property type="entry name" value="PRK10419.1"/>
    <property type="match status" value="2"/>
</dbReference>
<dbReference type="HOGENOM" id="CLU_000604_86_2_9"/>
<evidence type="ECO:0000256" key="2">
    <source>
        <dbReference type="ARBA" id="ARBA00005417"/>
    </source>
</evidence>
<dbReference type="GO" id="GO:0005886">
    <property type="term" value="C:plasma membrane"/>
    <property type="evidence" value="ECO:0007669"/>
    <property type="project" value="UniProtKB-SubCell"/>
</dbReference>
<dbReference type="KEGG" id="tki:TKV_c10320"/>
<dbReference type="GO" id="GO:0015833">
    <property type="term" value="P:peptide transport"/>
    <property type="evidence" value="ECO:0007669"/>
    <property type="project" value="InterPro"/>
</dbReference>
<feature type="compositionally biased region" description="Basic and acidic residues" evidence="8">
    <location>
        <begin position="588"/>
        <end position="605"/>
    </location>
</feature>
<dbReference type="Proteomes" id="UP000029669">
    <property type="component" value="Chromosome"/>
</dbReference>
<accession>A0A097AQZ3</accession>
<name>A0A097AQZ3_THEKI</name>
<dbReference type="OrthoDB" id="9779287at2"/>
<evidence type="ECO:0000256" key="3">
    <source>
        <dbReference type="ARBA" id="ARBA00022448"/>
    </source>
</evidence>
<reference evidence="11" key="1">
    <citation type="journal article" date="2015" name="Genome Announc.">
        <title>Whole-Genome Sequences of 80 Environmental and Clinical Isolates of Burkholderia pseudomallei.</title>
        <authorList>
            <person name="Johnson S.L."/>
            <person name="Baker A.L."/>
            <person name="Chain P.S."/>
            <person name="Currie B.J."/>
            <person name="Daligault H.E."/>
            <person name="Davenport K.W."/>
            <person name="Davis C.B."/>
            <person name="Inglis T.J."/>
            <person name="Kaestli M."/>
            <person name="Koren S."/>
            <person name="Mayo M."/>
            <person name="Merritt A.J."/>
            <person name="Price E.P."/>
            <person name="Sarovich D.S."/>
            <person name="Warner J."/>
            <person name="Rosovitz M.J."/>
        </authorList>
    </citation>
    <scope>NUCLEOTIDE SEQUENCE [LARGE SCALE GENOMIC DNA]</scope>
    <source>
        <strain evidence="11">DSM 2030</strain>
    </source>
</reference>
<evidence type="ECO:0000256" key="7">
    <source>
        <dbReference type="ARBA" id="ARBA00023136"/>
    </source>
</evidence>
<dbReference type="InterPro" id="IPR027417">
    <property type="entry name" value="P-loop_NTPase"/>
</dbReference>
<dbReference type="PANTHER" id="PTHR43297">
    <property type="entry name" value="OLIGOPEPTIDE TRANSPORT ATP-BINDING PROTEIN APPD"/>
    <property type="match status" value="1"/>
</dbReference>